<protein>
    <recommendedName>
        <fullName evidence="1">GPI inositol-deacylase PGAP1-like alpha/beta domain-containing protein</fullName>
    </recommendedName>
</protein>
<dbReference type="AlphaFoldDB" id="R8B337"/>
<name>R8B337_9GAMM</name>
<dbReference type="Gene3D" id="3.40.50.1820">
    <property type="entry name" value="alpha/beta hydrolase"/>
    <property type="match status" value="1"/>
</dbReference>
<dbReference type="PATRIC" id="fig|1318628.3.peg.1227"/>
<evidence type="ECO:0000259" key="1">
    <source>
        <dbReference type="Pfam" id="PF07819"/>
    </source>
</evidence>
<accession>R8B337</accession>
<feature type="domain" description="GPI inositol-deacylase PGAP1-like alpha/beta" evidence="1">
    <location>
        <begin position="47"/>
        <end position="98"/>
    </location>
</feature>
<reference evidence="2 3" key="1">
    <citation type="journal article" date="2013" name="Genome Announc.">
        <title>Draft Genome Sequence of the Moderately Halophilic Bacterium Marinobacter lipolyticus Strain SM19.</title>
        <authorList>
            <person name="Papke R.T."/>
            <person name="de la Haba R.R."/>
            <person name="Infante-Dominguez C."/>
            <person name="Perez D."/>
            <person name="Sanchez-Porro C."/>
            <person name="Lapierre P."/>
            <person name="Ventosa A."/>
        </authorList>
    </citation>
    <scope>NUCLEOTIDE SEQUENCE [LARGE SCALE GENOMIC DNA]</scope>
    <source>
        <strain evidence="2 3">SM19</strain>
    </source>
</reference>
<dbReference type="SUPFAM" id="SSF53474">
    <property type="entry name" value="alpha/beta-Hydrolases"/>
    <property type="match status" value="1"/>
</dbReference>
<sequence length="222" mass="24383">MSYGSLLTSASREITSLTLRYNTGRPIYRNGEALAALLEELVSAWPVPLERIVLMGHSMGGLLIRSACHYGQAQNHRWMERLTDCVYLGSPHDGSWLAKGAKATADLLNRAPRDYLRVAGEVIDLRSEGIRNLSRGDVVPEGQGEPPLVPGVRHFVVCGLLARSRTHPVNALFGDALVHEASARGEERTGWKLAGMASFPGVDHIRLAHHPDVARQLVEWLL</sequence>
<keyword evidence="3" id="KW-1185">Reference proteome</keyword>
<dbReference type="Pfam" id="PF07819">
    <property type="entry name" value="PGAP1"/>
    <property type="match status" value="1"/>
</dbReference>
<dbReference type="InterPro" id="IPR012908">
    <property type="entry name" value="PGAP1-ab_dom-like"/>
</dbReference>
<dbReference type="GO" id="GO:0016788">
    <property type="term" value="F:hydrolase activity, acting on ester bonds"/>
    <property type="evidence" value="ECO:0007669"/>
    <property type="project" value="InterPro"/>
</dbReference>
<dbReference type="HOGENOM" id="CLU_1232212_0_0_6"/>
<evidence type="ECO:0000313" key="2">
    <source>
        <dbReference type="EMBL" id="EON93010.1"/>
    </source>
</evidence>
<gene>
    <name evidence="2" type="ORF">MARLIPOL_06124</name>
</gene>
<proteinExistence type="predicted"/>
<dbReference type="EMBL" id="ASAD01000008">
    <property type="protein sequence ID" value="EON93010.1"/>
    <property type="molecule type" value="Genomic_DNA"/>
</dbReference>
<dbReference type="Proteomes" id="UP000016540">
    <property type="component" value="Unassembled WGS sequence"/>
</dbReference>
<dbReference type="InterPro" id="IPR029058">
    <property type="entry name" value="AB_hydrolase_fold"/>
</dbReference>
<evidence type="ECO:0000313" key="3">
    <source>
        <dbReference type="Proteomes" id="UP000016540"/>
    </source>
</evidence>
<dbReference type="eggNOG" id="COG1075">
    <property type="taxonomic scope" value="Bacteria"/>
</dbReference>
<dbReference type="STRING" id="1318628.MARLIPOL_06124"/>
<comment type="caution">
    <text evidence="2">The sequence shown here is derived from an EMBL/GenBank/DDBJ whole genome shotgun (WGS) entry which is preliminary data.</text>
</comment>
<organism evidence="2 3">
    <name type="scientific">Marinobacter lipolyticus SM19</name>
    <dbReference type="NCBI Taxonomy" id="1318628"/>
    <lineage>
        <taxon>Bacteria</taxon>
        <taxon>Pseudomonadati</taxon>
        <taxon>Pseudomonadota</taxon>
        <taxon>Gammaproteobacteria</taxon>
        <taxon>Pseudomonadales</taxon>
        <taxon>Marinobacteraceae</taxon>
        <taxon>Marinobacter</taxon>
    </lineage>
</organism>